<dbReference type="EMBL" id="JBAHYK010000233">
    <property type="protein sequence ID" value="KAL0576289.1"/>
    <property type="molecule type" value="Genomic_DNA"/>
</dbReference>
<organism evidence="4 5">
    <name type="scientific">Marasmius crinis-equi</name>
    <dbReference type="NCBI Taxonomy" id="585013"/>
    <lineage>
        <taxon>Eukaryota</taxon>
        <taxon>Fungi</taxon>
        <taxon>Dikarya</taxon>
        <taxon>Basidiomycota</taxon>
        <taxon>Agaricomycotina</taxon>
        <taxon>Agaricomycetes</taxon>
        <taxon>Agaricomycetidae</taxon>
        <taxon>Agaricales</taxon>
        <taxon>Marasmiineae</taxon>
        <taxon>Marasmiaceae</taxon>
        <taxon>Marasmius</taxon>
    </lineage>
</organism>
<feature type="chain" id="PRO_5045909590" description="Transglycosylase SLT domain-containing protein" evidence="2">
    <location>
        <begin position="20"/>
        <end position="311"/>
    </location>
</feature>
<dbReference type="Gene3D" id="1.10.530.10">
    <property type="match status" value="1"/>
</dbReference>
<protein>
    <recommendedName>
        <fullName evidence="3">Transglycosylase SLT domain-containing protein</fullName>
    </recommendedName>
</protein>
<evidence type="ECO:0000256" key="2">
    <source>
        <dbReference type="SAM" id="SignalP"/>
    </source>
</evidence>
<evidence type="ECO:0000256" key="1">
    <source>
        <dbReference type="SAM" id="MobiDB-lite"/>
    </source>
</evidence>
<comment type="caution">
    <text evidence="4">The sequence shown here is derived from an EMBL/GenBank/DDBJ whole genome shotgun (WGS) entry which is preliminary data.</text>
</comment>
<reference evidence="4 5" key="1">
    <citation type="submission" date="2024-02" db="EMBL/GenBank/DDBJ databases">
        <title>A draft genome for the cacao thread blight pathogen Marasmius crinis-equi.</title>
        <authorList>
            <person name="Cohen S.P."/>
            <person name="Baruah I.K."/>
            <person name="Amoako-Attah I."/>
            <person name="Bukari Y."/>
            <person name="Meinhardt L.W."/>
            <person name="Bailey B.A."/>
        </authorList>
    </citation>
    <scope>NUCLEOTIDE SEQUENCE [LARGE SCALE GENOMIC DNA]</scope>
    <source>
        <strain evidence="4 5">GH-76</strain>
    </source>
</reference>
<proteinExistence type="predicted"/>
<dbReference type="Proteomes" id="UP001465976">
    <property type="component" value="Unassembled WGS sequence"/>
</dbReference>
<feature type="domain" description="Transglycosylase SLT" evidence="3">
    <location>
        <begin position="200"/>
        <end position="285"/>
    </location>
</feature>
<accession>A0ABR3FLM0</accession>
<keyword evidence="2" id="KW-0732">Signal</keyword>
<feature type="signal peptide" evidence="2">
    <location>
        <begin position="1"/>
        <end position="19"/>
    </location>
</feature>
<evidence type="ECO:0000259" key="3">
    <source>
        <dbReference type="Pfam" id="PF01464"/>
    </source>
</evidence>
<gene>
    <name evidence="4" type="ORF">V5O48_005698</name>
</gene>
<keyword evidence="5" id="KW-1185">Reference proteome</keyword>
<evidence type="ECO:0000313" key="4">
    <source>
        <dbReference type="EMBL" id="KAL0576289.1"/>
    </source>
</evidence>
<dbReference type="InterPro" id="IPR023346">
    <property type="entry name" value="Lysozyme-like_dom_sf"/>
</dbReference>
<evidence type="ECO:0000313" key="5">
    <source>
        <dbReference type="Proteomes" id="UP001465976"/>
    </source>
</evidence>
<feature type="compositionally biased region" description="Low complexity" evidence="1">
    <location>
        <begin position="65"/>
        <end position="110"/>
    </location>
</feature>
<feature type="compositionally biased region" description="Basic residues" evidence="1">
    <location>
        <begin position="27"/>
        <end position="38"/>
    </location>
</feature>
<dbReference type="InterPro" id="IPR008258">
    <property type="entry name" value="Transglycosylase_SLT_dom_1"/>
</dbReference>
<dbReference type="Pfam" id="PF01464">
    <property type="entry name" value="SLT"/>
    <property type="match status" value="1"/>
</dbReference>
<sequence length="311" mass="32589">MKLHSFALAALCTSLVVEASSVHDHHARTVNSRHARLSRRGDGTKRCRTRTPPAAPASLDGGNKDQGNNSSSNNNGQQGNNNDQQTNNNNGQQGGNNNQQGSNNNSQQGNNNGGGVISGSIGGLLSVASTCGDIGATQDITSTNGPNGALGWLNCGIDNEGWRPQNVQIGDLKVVDLNEALKDGNSPFHACQDFVDKFYQYGGQFNVPPVVLASIAMQESSCNPQTTGGGGECGMFQLTSDKWDGAPGGNCYDVDFNVRKGAEFFRQTLDNNGGNVLKAFGYYNGWQDGMTVGSATAAATSGCCTCQNNLD</sequence>
<dbReference type="SUPFAM" id="SSF53955">
    <property type="entry name" value="Lysozyme-like"/>
    <property type="match status" value="1"/>
</dbReference>
<feature type="region of interest" description="Disordered" evidence="1">
    <location>
        <begin position="27"/>
        <end position="115"/>
    </location>
</feature>
<name>A0ABR3FLM0_9AGAR</name>